<proteinExistence type="predicted"/>
<sequence length="96" mass="9551">MWCGCGTRAGSRGEDPGGITGGEDPGGITAGAPGHSLVHAPLWCTELVPGVRVEQSYGTGNPLVSGHWRPLDDGTGGPEAAAGQAFAQAGRALLTV</sequence>
<organism evidence="2 3">
    <name type="scientific">Streptomyces ruber</name>
    <dbReference type="NCBI Taxonomy" id="83378"/>
    <lineage>
        <taxon>Bacteria</taxon>
        <taxon>Bacillati</taxon>
        <taxon>Actinomycetota</taxon>
        <taxon>Actinomycetes</taxon>
        <taxon>Kitasatosporales</taxon>
        <taxon>Streptomycetaceae</taxon>
        <taxon>Streptomyces</taxon>
    </lineage>
</organism>
<dbReference type="Proteomes" id="UP000620156">
    <property type="component" value="Unassembled WGS sequence"/>
</dbReference>
<protein>
    <submittedName>
        <fullName evidence="2">Uncharacterized protein</fullName>
    </submittedName>
</protein>
<feature type="region of interest" description="Disordered" evidence="1">
    <location>
        <begin position="1"/>
        <end position="32"/>
    </location>
</feature>
<reference evidence="2" key="2">
    <citation type="submission" date="2020-09" db="EMBL/GenBank/DDBJ databases">
        <authorList>
            <person name="Sun Q."/>
            <person name="Ohkuma M."/>
        </authorList>
    </citation>
    <scope>NUCLEOTIDE SEQUENCE</scope>
    <source>
        <strain evidence="2">JCM 3131</strain>
    </source>
</reference>
<accession>A0A918EU94</accession>
<evidence type="ECO:0000256" key="1">
    <source>
        <dbReference type="SAM" id="MobiDB-lite"/>
    </source>
</evidence>
<dbReference type="EMBL" id="BMQK01000008">
    <property type="protein sequence ID" value="GGQ65664.1"/>
    <property type="molecule type" value="Genomic_DNA"/>
</dbReference>
<name>A0A918EU94_9ACTN</name>
<keyword evidence="3" id="KW-1185">Reference proteome</keyword>
<dbReference type="AlphaFoldDB" id="A0A918EU94"/>
<gene>
    <name evidence="2" type="ORF">GCM10010145_39450</name>
</gene>
<evidence type="ECO:0000313" key="2">
    <source>
        <dbReference type="EMBL" id="GGQ65664.1"/>
    </source>
</evidence>
<evidence type="ECO:0000313" key="3">
    <source>
        <dbReference type="Proteomes" id="UP000620156"/>
    </source>
</evidence>
<comment type="caution">
    <text evidence="2">The sequence shown here is derived from an EMBL/GenBank/DDBJ whole genome shotgun (WGS) entry which is preliminary data.</text>
</comment>
<feature type="compositionally biased region" description="Gly residues" evidence="1">
    <location>
        <begin position="16"/>
        <end position="29"/>
    </location>
</feature>
<reference evidence="2" key="1">
    <citation type="journal article" date="2014" name="Int. J. Syst. Evol. Microbiol.">
        <title>Complete genome sequence of Corynebacterium casei LMG S-19264T (=DSM 44701T), isolated from a smear-ripened cheese.</title>
        <authorList>
            <consortium name="US DOE Joint Genome Institute (JGI-PGF)"/>
            <person name="Walter F."/>
            <person name="Albersmeier A."/>
            <person name="Kalinowski J."/>
            <person name="Ruckert C."/>
        </authorList>
    </citation>
    <scope>NUCLEOTIDE SEQUENCE</scope>
    <source>
        <strain evidence="2">JCM 3131</strain>
    </source>
</reference>